<evidence type="ECO:0000313" key="3">
    <source>
        <dbReference type="Proteomes" id="UP000295131"/>
    </source>
</evidence>
<evidence type="ECO:0008006" key="4">
    <source>
        <dbReference type="Google" id="ProtNLM"/>
    </source>
</evidence>
<sequence length="131" mass="14173">MARPRTPSAKAKITGQDVTHKPRFESRNEPDVEAPLGDPPAWVQDTEKNKAREAWHTLSAEIPWLNSSHRTLVAMASSILGRMIAGQECGVQALNLLRQTLGQMGATPADASKVGAPTGGKEVDPAEKYFQ</sequence>
<evidence type="ECO:0000313" key="2">
    <source>
        <dbReference type="EMBL" id="TDH35709.1"/>
    </source>
</evidence>
<organism evidence="2 3">
    <name type="scientific">Pseudohoeflea suaedae</name>
    <dbReference type="NCBI Taxonomy" id="877384"/>
    <lineage>
        <taxon>Bacteria</taxon>
        <taxon>Pseudomonadati</taxon>
        <taxon>Pseudomonadota</taxon>
        <taxon>Alphaproteobacteria</taxon>
        <taxon>Hyphomicrobiales</taxon>
        <taxon>Rhizobiaceae</taxon>
        <taxon>Pseudohoeflea</taxon>
    </lineage>
</organism>
<name>A0A4R5PJ86_9HYPH</name>
<keyword evidence="3" id="KW-1185">Reference proteome</keyword>
<accession>A0A4R5PJ86</accession>
<dbReference type="AlphaFoldDB" id="A0A4R5PJ86"/>
<comment type="caution">
    <text evidence="2">The sequence shown here is derived from an EMBL/GenBank/DDBJ whole genome shotgun (WGS) entry which is preliminary data.</text>
</comment>
<feature type="compositionally biased region" description="Basic and acidic residues" evidence="1">
    <location>
        <begin position="18"/>
        <end position="30"/>
    </location>
</feature>
<dbReference type="Proteomes" id="UP000295131">
    <property type="component" value="Unassembled WGS sequence"/>
</dbReference>
<evidence type="ECO:0000256" key="1">
    <source>
        <dbReference type="SAM" id="MobiDB-lite"/>
    </source>
</evidence>
<feature type="region of interest" description="Disordered" evidence="1">
    <location>
        <begin position="106"/>
        <end position="131"/>
    </location>
</feature>
<gene>
    <name evidence="2" type="ORF">E2A64_10255</name>
</gene>
<dbReference type="OrthoDB" id="6046378at2"/>
<dbReference type="EMBL" id="SMSI01000002">
    <property type="protein sequence ID" value="TDH35709.1"/>
    <property type="molecule type" value="Genomic_DNA"/>
</dbReference>
<protein>
    <recommendedName>
        <fullName evidence="4">Terminase</fullName>
    </recommendedName>
</protein>
<proteinExistence type="predicted"/>
<feature type="region of interest" description="Disordered" evidence="1">
    <location>
        <begin position="1"/>
        <end position="43"/>
    </location>
</feature>
<reference evidence="2 3" key="1">
    <citation type="journal article" date="2013" name="Int. J. Syst. Evol. Microbiol.">
        <title>Hoeflea suaedae sp. nov., an endophytic bacterium isolated from the root of the halophyte Suaeda maritima.</title>
        <authorList>
            <person name="Chung E.J."/>
            <person name="Park J.A."/>
            <person name="Pramanik P."/>
            <person name="Bibi F."/>
            <person name="Jeon C.O."/>
            <person name="Chung Y.R."/>
        </authorList>
    </citation>
    <scope>NUCLEOTIDE SEQUENCE [LARGE SCALE GENOMIC DNA]</scope>
    <source>
        <strain evidence="2 3">YC6898</strain>
    </source>
</reference>
<feature type="compositionally biased region" description="Basic and acidic residues" evidence="1">
    <location>
        <begin position="121"/>
        <end position="131"/>
    </location>
</feature>
<dbReference type="RefSeq" id="WP_133284409.1">
    <property type="nucleotide sequence ID" value="NZ_SMSI01000002.1"/>
</dbReference>